<feature type="region of interest" description="Disordered" evidence="3">
    <location>
        <begin position="482"/>
        <end position="501"/>
    </location>
</feature>
<dbReference type="EMBL" id="CAJNNW010030837">
    <property type="protein sequence ID" value="CAE8704670.1"/>
    <property type="molecule type" value="Genomic_DNA"/>
</dbReference>
<evidence type="ECO:0000256" key="1">
    <source>
        <dbReference type="ARBA" id="ARBA00022737"/>
    </source>
</evidence>
<name>A0A813KH34_POLGL</name>
<dbReference type="AlphaFoldDB" id="A0A813KH34"/>
<dbReference type="PANTHER" id="PTHR47447">
    <property type="entry name" value="OS03G0856100 PROTEIN"/>
    <property type="match status" value="1"/>
</dbReference>
<dbReference type="InterPro" id="IPR002885">
    <property type="entry name" value="PPR_rpt"/>
</dbReference>
<evidence type="ECO:0000256" key="2">
    <source>
        <dbReference type="PROSITE-ProRule" id="PRU00708"/>
    </source>
</evidence>
<evidence type="ECO:0000256" key="3">
    <source>
        <dbReference type="SAM" id="MobiDB-lite"/>
    </source>
</evidence>
<dbReference type="Proteomes" id="UP000626109">
    <property type="component" value="Unassembled WGS sequence"/>
</dbReference>
<sequence length="501" mass="54230">MSLYSLTPLRDVTLGDAHIAGLGLVTVLANCPRSTAEQRCQSLRRGFTPVQRILVFASALALQSNRSRVFASLSAAEVGRPRLCRQKAPLARRRAEAAAGAVDYDSKVLDLCTRDAAAAEMLMCSMRDAGIQPQMETYNAFIQALCRKDRCKQTLQWLKYMLEAGHVPSAISFQKAIQSFARHGKASLVEEAYEGMSQAGVIPGIETFTALISLEARAGNLKAAERWFARLRDSGLSPNLITYNAVINAAAQKGDAPSAEAWLARLRAEGVEADEATWASLINAYATARDAAGAERAFSRAQAALVGLGGRGAGLSCSPVLYRTVAKAFAKSRDVAGTERWILEMSDRGLEPGLEGYSTILRACGAEGQLQRTEYWFLVMAQRGIIPDKKTVSSVLVGLADGGRAQEAASWLGEMQRRGFPPDADDFAHALRACGRASPPQSTLAQDLLREMKARNVKADQEVLKSLKLAVPSRRVEDLLKDFGLESGGGGRKDVRKGRRR</sequence>
<protein>
    <recommendedName>
        <fullName evidence="6">Pentacotripeptide-repeat region of PRORP domain-containing protein</fullName>
    </recommendedName>
</protein>
<accession>A0A813KH34</accession>
<dbReference type="PROSITE" id="PS51375">
    <property type="entry name" value="PPR"/>
    <property type="match status" value="5"/>
</dbReference>
<dbReference type="PANTHER" id="PTHR47447:SF17">
    <property type="entry name" value="OS12G0638900 PROTEIN"/>
    <property type="match status" value="1"/>
</dbReference>
<feature type="repeat" description="PPR" evidence="2">
    <location>
        <begin position="388"/>
        <end position="422"/>
    </location>
</feature>
<organism evidence="4 5">
    <name type="scientific">Polarella glacialis</name>
    <name type="common">Dinoflagellate</name>
    <dbReference type="NCBI Taxonomy" id="89957"/>
    <lineage>
        <taxon>Eukaryota</taxon>
        <taxon>Sar</taxon>
        <taxon>Alveolata</taxon>
        <taxon>Dinophyceae</taxon>
        <taxon>Suessiales</taxon>
        <taxon>Suessiaceae</taxon>
        <taxon>Polarella</taxon>
    </lineage>
</organism>
<feature type="repeat" description="PPR" evidence="2">
    <location>
        <begin position="318"/>
        <end position="352"/>
    </location>
</feature>
<feature type="repeat" description="PPR" evidence="2">
    <location>
        <begin position="134"/>
        <end position="168"/>
    </location>
</feature>
<dbReference type="NCBIfam" id="TIGR00756">
    <property type="entry name" value="PPR"/>
    <property type="match status" value="2"/>
</dbReference>
<dbReference type="Pfam" id="PF01535">
    <property type="entry name" value="PPR"/>
    <property type="match status" value="2"/>
</dbReference>
<comment type="caution">
    <text evidence="4">The sequence shown here is derived from an EMBL/GenBank/DDBJ whole genome shotgun (WGS) entry which is preliminary data.</text>
</comment>
<feature type="repeat" description="PPR" evidence="2">
    <location>
        <begin position="204"/>
        <end position="238"/>
    </location>
</feature>
<dbReference type="Pfam" id="PF13812">
    <property type="entry name" value="PPR_3"/>
    <property type="match status" value="1"/>
</dbReference>
<evidence type="ECO:0008006" key="6">
    <source>
        <dbReference type="Google" id="ProtNLM"/>
    </source>
</evidence>
<gene>
    <name evidence="4" type="ORF">PGLA2088_LOCUS33315</name>
</gene>
<evidence type="ECO:0000313" key="5">
    <source>
        <dbReference type="Proteomes" id="UP000626109"/>
    </source>
</evidence>
<feature type="repeat" description="PPR" evidence="2">
    <location>
        <begin position="239"/>
        <end position="273"/>
    </location>
</feature>
<proteinExistence type="predicted"/>
<keyword evidence="1" id="KW-0677">Repeat</keyword>
<dbReference type="Gene3D" id="1.25.40.10">
    <property type="entry name" value="Tetratricopeptide repeat domain"/>
    <property type="match status" value="3"/>
</dbReference>
<evidence type="ECO:0000313" key="4">
    <source>
        <dbReference type="EMBL" id="CAE8704670.1"/>
    </source>
</evidence>
<dbReference type="InterPro" id="IPR011990">
    <property type="entry name" value="TPR-like_helical_dom_sf"/>
</dbReference>
<reference evidence="4" key="1">
    <citation type="submission" date="2021-02" db="EMBL/GenBank/DDBJ databases">
        <authorList>
            <person name="Dougan E. K."/>
            <person name="Rhodes N."/>
            <person name="Thang M."/>
            <person name="Chan C."/>
        </authorList>
    </citation>
    <scope>NUCLEOTIDE SEQUENCE</scope>
</reference>